<dbReference type="Pfam" id="PF00990">
    <property type="entry name" value="GGDEF"/>
    <property type="match status" value="1"/>
</dbReference>
<feature type="domain" description="GGDEF" evidence="3">
    <location>
        <begin position="361"/>
        <end position="494"/>
    </location>
</feature>
<keyword evidence="5" id="KW-1185">Reference proteome</keyword>
<proteinExistence type="predicted"/>
<feature type="transmembrane region" description="Helical" evidence="2">
    <location>
        <begin position="167"/>
        <end position="186"/>
    </location>
</feature>
<dbReference type="NCBIfam" id="TIGR00254">
    <property type="entry name" value="GGDEF"/>
    <property type="match status" value="1"/>
</dbReference>
<dbReference type="InterPro" id="IPR052163">
    <property type="entry name" value="DGC-Regulatory_Protein"/>
</dbReference>
<dbReference type="PANTHER" id="PTHR46663">
    <property type="entry name" value="DIGUANYLATE CYCLASE DGCT-RELATED"/>
    <property type="match status" value="1"/>
</dbReference>
<evidence type="ECO:0000256" key="1">
    <source>
        <dbReference type="ARBA" id="ARBA00001946"/>
    </source>
</evidence>
<dbReference type="CDD" id="cd01949">
    <property type="entry name" value="GGDEF"/>
    <property type="match status" value="1"/>
</dbReference>
<dbReference type="PROSITE" id="PS50887">
    <property type="entry name" value="GGDEF"/>
    <property type="match status" value="1"/>
</dbReference>
<dbReference type="Proteomes" id="UP000004679">
    <property type="component" value="Unassembled WGS sequence"/>
</dbReference>
<feature type="transmembrane region" description="Helical" evidence="2">
    <location>
        <begin position="54"/>
        <end position="71"/>
    </location>
</feature>
<evidence type="ECO:0000313" key="5">
    <source>
        <dbReference type="Proteomes" id="UP000004679"/>
    </source>
</evidence>
<dbReference type="Gene3D" id="3.30.70.270">
    <property type="match status" value="1"/>
</dbReference>
<keyword evidence="2" id="KW-0812">Transmembrane</keyword>
<dbReference type="AlphaFoldDB" id="C0N680"/>
<protein>
    <submittedName>
        <fullName evidence="4">GGDEF domain protein</fullName>
    </submittedName>
</protein>
<dbReference type="FunFam" id="3.30.70.270:FF:000001">
    <property type="entry name" value="Diguanylate cyclase domain protein"/>
    <property type="match status" value="1"/>
</dbReference>
<dbReference type="InterPro" id="IPR043128">
    <property type="entry name" value="Rev_trsase/Diguanyl_cyclase"/>
</dbReference>
<keyword evidence="2" id="KW-1133">Transmembrane helix</keyword>
<keyword evidence="2" id="KW-0472">Membrane</keyword>
<dbReference type="InterPro" id="IPR029787">
    <property type="entry name" value="Nucleotide_cyclase"/>
</dbReference>
<dbReference type="OrthoDB" id="9813913at2"/>
<dbReference type="HOGENOM" id="CLU_038565_0_0_6"/>
<dbReference type="RefSeq" id="WP_008291191.1">
    <property type="nucleotide sequence ID" value="NZ_GG657898.1"/>
</dbReference>
<feature type="transmembrane region" description="Helical" evidence="2">
    <location>
        <begin position="143"/>
        <end position="161"/>
    </location>
</feature>
<sequence>MLKTNQAYRDENAVNLHENYKLLSGSVQISLFISTCLAVIMTVILYDQINTRSLLLWLIILCSVNVIRLIVHHWFKRHPSFNPEVIVIHLRFFRFGAVMSGLAWGWAGFYFAQQVELVYQLFITFTLGGLATGATSSLAVDKFAVVAFIFATILPNALHYFLSSGDIPIAMAIMLLIFTAFMLNSAKDQGKSLHENLKLRIQAKRDEAQFKEILNFSPSAASITNLSTLDTLFTNKRHLELFGTDATPFSENNNAIFLVDKSELDGIRQNLETQHSISDKLLKFQSQESAKNLWCIGSFVRVNYLDSPAVLSWFFDITDRIRMEEQIKLLAYHDSLTNLPNRHLFEDRLKLALKHAERDKELLGVMFIDLDGFKSINDSHGHGVGDQLLKAVADRVTSILRQSDTLSRIGGDEFIVLLPKINAVDDAMKVAEKLLLALSKPFGINSHQLQMSASIGLAIYPQHGDTAQTLLKNADIAMYQVKDSGKNNVRLYNG</sequence>
<dbReference type="InterPro" id="IPR000160">
    <property type="entry name" value="GGDEF_dom"/>
</dbReference>
<accession>C0N680</accession>
<dbReference type="SMART" id="SM00267">
    <property type="entry name" value="GGDEF"/>
    <property type="match status" value="1"/>
</dbReference>
<feature type="transmembrane region" description="Helical" evidence="2">
    <location>
        <begin position="92"/>
        <end position="111"/>
    </location>
</feature>
<comment type="cofactor">
    <cofactor evidence="1">
        <name>Mg(2+)</name>
        <dbReference type="ChEBI" id="CHEBI:18420"/>
    </cofactor>
</comment>
<name>C0N680_9GAMM</name>
<feature type="transmembrane region" description="Helical" evidence="2">
    <location>
        <begin position="117"/>
        <end position="136"/>
    </location>
</feature>
<gene>
    <name evidence="4" type="ORF">MDMS009_1676</name>
</gene>
<reference evidence="4 5" key="1">
    <citation type="journal article" date="2011" name="J. Bacteriol.">
        <title>Draft genome sequence of the chemolithoheterotrophic, halophilic methylotroph Methylophaga thiooxydans DMS010.</title>
        <authorList>
            <person name="Boden R."/>
            <person name="Ferriera S."/>
            <person name="Johnson J."/>
            <person name="Kelly D.P."/>
            <person name="Murrell J.C."/>
            <person name="Schafer H."/>
        </authorList>
    </citation>
    <scope>NUCLEOTIDE SEQUENCE [LARGE SCALE GENOMIC DNA]</scope>
    <source>
        <strain evidence="4 5">DMS010</strain>
    </source>
</reference>
<dbReference type="GO" id="GO:0003824">
    <property type="term" value="F:catalytic activity"/>
    <property type="evidence" value="ECO:0007669"/>
    <property type="project" value="UniProtKB-ARBA"/>
</dbReference>
<evidence type="ECO:0000313" key="4">
    <source>
        <dbReference type="EMBL" id="EEF79738.1"/>
    </source>
</evidence>
<evidence type="ECO:0000256" key="2">
    <source>
        <dbReference type="SAM" id="Phobius"/>
    </source>
</evidence>
<dbReference type="EMBL" id="GG657898">
    <property type="protein sequence ID" value="EEF79738.1"/>
    <property type="molecule type" value="Genomic_DNA"/>
</dbReference>
<evidence type="ECO:0000259" key="3">
    <source>
        <dbReference type="PROSITE" id="PS50887"/>
    </source>
</evidence>
<dbReference type="PANTHER" id="PTHR46663:SF2">
    <property type="entry name" value="GGDEF DOMAIN-CONTAINING PROTEIN"/>
    <property type="match status" value="1"/>
</dbReference>
<dbReference type="SUPFAM" id="SSF55073">
    <property type="entry name" value="Nucleotide cyclase"/>
    <property type="match status" value="1"/>
</dbReference>
<organism evidence="4 5">
    <name type="scientific">Methylophaga thiooxydans DMS010</name>
    <dbReference type="NCBI Taxonomy" id="637616"/>
    <lineage>
        <taxon>Bacteria</taxon>
        <taxon>Pseudomonadati</taxon>
        <taxon>Pseudomonadota</taxon>
        <taxon>Gammaproteobacteria</taxon>
        <taxon>Thiotrichales</taxon>
        <taxon>Piscirickettsiaceae</taxon>
        <taxon>Methylophaga</taxon>
    </lineage>
</organism>
<feature type="transmembrane region" description="Helical" evidence="2">
    <location>
        <begin position="29"/>
        <end position="48"/>
    </location>
</feature>